<dbReference type="GO" id="GO:0003677">
    <property type="term" value="F:DNA binding"/>
    <property type="evidence" value="ECO:0007669"/>
    <property type="project" value="InterPro"/>
</dbReference>
<dbReference type="AlphaFoldDB" id="A0A1S6J564"/>
<dbReference type="Proteomes" id="UP000189443">
    <property type="component" value="Chromosome"/>
</dbReference>
<evidence type="ECO:0000256" key="1">
    <source>
        <dbReference type="SAM" id="MobiDB-lite"/>
    </source>
</evidence>
<dbReference type="SUPFAM" id="SSF47413">
    <property type="entry name" value="lambda repressor-like DNA-binding domains"/>
    <property type="match status" value="1"/>
</dbReference>
<dbReference type="Pfam" id="PF13560">
    <property type="entry name" value="HTH_31"/>
    <property type="match status" value="1"/>
</dbReference>
<evidence type="ECO:0000313" key="5">
    <source>
        <dbReference type="Proteomes" id="UP000189443"/>
    </source>
</evidence>
<proteinExistence type="predicted"/>
<dbReference type="SMART" id="SM00530">
    <property type="entry name" value="HTH_XRE"/>
    <property type="match status" value="1"/>
</dbReference>
<dbReference type="CDD" id="cd00093">
    <property type="entry name" value="HTH_XRE"/>
    <property type="match status" value="1"/>
</dbReference>
<evidence type="ECO:0000256" key="2">
    <source>
        <dbReference type="SAM" id="Phobius"/>
    </source>
</evidence>
<dbReference type="PROSITE" id="PS50943">
    <property type="entry name" value="HTH_CROC1"/>
    <property type="match status" value="1"/>
</dbReference>
<name>A0A1S6J564_9ACTN</name>
<reference evidence="4 5" key="1">
    <citation type="submission" date="2017-02" db="EMBL/GenBank/DDBJ databases">
        <title>Streptomyces pactum ACT12 Genome sequencing and assembly.</title>
        <authorList>
            <person name="Xue Q."/>
            <person name="Yan X."/>
            <person name="Jia L."/>
            <person name="Yan H."/>
        </authorList>
    </citation>
    <scope>NUCLEOTIDE SEQUENCE [LARGE SCALE GENOMIC DNA]</scope>
    <source>
        <strain evidence="4 5">ACT12</strain>
    </source>
</reference>
<dbReference type="KEGG" id="spac:B1H29_08115"/>
<dbReference type="Pfam" id="PF10901">
    <property type="entry name" value="DUF2690"/>
    <property type="match status" value="1"/>
</dbReference>
<dbReference type="InterPro" id="IPR021224">
    <property type="entry name" value="DUF2690"/>
</dbReference>
<keyword evidence="2" id="KW-0812">Transmembrane</keyword>
<gene>
    <name evidence="4" type="ORF">B1H29_08115</name>
</gene>
<feature type="region of interest" description="Disordered" evidence="1">
    <location>
        <begin position="110"/>
        <end position="183"/>
    </location>
</feature>
<evidence type="ECO:0000259" key="3">
    <source>
        <dbReference type="PROSITE" id="PS50943"/>
    </source>
</evidence>
<feature type="region of interest" description="Disordered" evidence="1">
    <location>
        <begin position="1"/>
        <end position="40"/>
    </location>
</feature>
<keyword evidence="5" id="KW-1185">Reference proteome</keyword>
<feature type="transmembrane region" description="Helical" evidence="2">
    <location>
        <begin position="186"/>
        <end position="211"/>
    </location>
</feature>
<feature type="domain" description="HTH cro/C1-type" evidence="3">
    <location>
        <begin position="48"/>
        <end position="102"/>
    </location>
</feature>
<evidence type="ECO:0000313" key="4">
    <source>
        <dbReference type="EMBL" id="AQS66892.1"/>
    </source>
</evidence>
<feature type="compositionally biased region" description="Pro residues" evidence="1">
    <location>
        <begin position="163"/>
        <end position="173"/>
    </location>
</feature>
<keyword evidence="2" id="KW-0472">Membrane</keyword>
<dbReference type="InterPro" id="IPR010982">
    <property type="entry name" value="Lambda_DNA-bd_dom_sf"/>
</dbReference>
<dbReference type="InterPro" id="IPR001387">
    <property type="entry name" value="Cro/C1-type_HTH"/>
</dbReference>
<dbReference type="EMBL" id="CP019724">
    <property type="protein sequence ID" value="AQS66892.1"/>
    <property type="molecule type" value="Genomic_DNA"/>
</dbReference>
<sequence>MGHDGKRDAATGPVSGGQDEGGRVVAGQAGRPRASGAPGEAELLTEQLRLLRRRSGMTLATLAGRTSYSKSSWGRYLSGKALPPRQAVREFAQAISVKPDRLLLLLEIAERGQPDGKPPESTDPVERSDASGTPPTVVTGPDPDRDPDPEPVSSTGTSVAPDAEPPMTQPPKQPTTSATLRRPRRWGLALGAAATGVGAAVGLLAGMLIGAPASQGEPMTKGSLTKCSGFECRNKDSQRMECHIGVWTAAAAKVDGVHLELRYSPRCGAAWARITEGQVGDTARVEGPHNHSATRSITYDRDTYSPMVEAPYPAAARACVVLKDGGKEVCTPHGGASPLPAAVTDESKP</sequence>
<protein>
    <recommendedName>
        <fullName evidence="3">HTH cro/C1-type domain-containing protein</fullName>
    </recommendedName>
</protein>
<feature type="compositionally biased region" description="Basic and acidic residues" evidence="1">
    <location>
        <begin position="110"/>
        <end position="129"/>
    </location>
</feature>
<accession>A0A1S6J564</accession>
<dbReference type="Gene3D" id="1.10.260.40">
    <property type="entry name" value="lambda repressor-like DNA-binding domains"/>
    <property type="match status" value="1"/>
</dbReference>
<organism evidence="4 5">
    <name type="scientific">Streptomyces pactum</name>
    <dbReference type="NCBI Taxonomy" id="68249"/>
    <lineage>
        <taxon>Bacteria</taxon>
        <taxon>Bacillati</taxon>
        <taxon>Actinomycetota</taxon>
        <taxon>Actinomycetes</taxon>
        <taxon>Kitasatosporales</taxon>
        <taxon>Streptomycetaceae</taxon>
        <taxon>Streptomyces</taxon>
    </lineage>
</organism>
<keyword evidence="2" id="KW-1133">Transmembrane helix</keyword>